<feature type="region of interest" description="Disordered" evidence="1">
    <location>
        <begin position="137"/>
        <end position="165"/>
    </location>
</feature>
<dbReference type="AlphaFoldDB" id="E3MPV1"/>
<dbReference type="InterPro" id="IPR013083">
    <property type="entry name" value="Znf_RING/FYVE/PHD"/>
</dbReference>
<organism evidence="3">
    <name type="scientific">Caenorhabditis remanei</name>
    <name type="common">Caenorhabditis vulgaris</name>
    <dbReference type="NCBI Taxonomy" id="31234"/>
    <lineage>
        <taxon>Eukaryota</taxon>
        <taxon>Metazoa</taxon>
        <taxon>Ecdysozoa</taxon>
        <taxon>Nematoda</taxon>
        <taxon>Chromadorea</taxon>
        <taxon>Rhabditida</taxon>
        <taxon>Rhabditina</taxon>
        <taxon>Rhabditomorpha</taxon>
        <taxon>Rhabditoidea</taxon>
        <taxon>Rhabditidae</taxon>
        <taxon>Peloderinae</taxon>
        <taxon>Caenorhabditis</taxon>
    </lineage>
</organism>
<sequence length="255" mass="27146">MCQYCIGQQTKNRKIVCPFDRKVTVVGTSVELLPKNFAILDILENSSAVENGQKGGVDDEDGSSDSSDQDSHDVVTDEEVSAVTEETTGVSNQETAASDDAPTMPVEVPALPVEVPSMAEETPALPEEAPALPEEVPALPEEAPTPSNRDPAHEASRARSEDSHHNLVSIVPNRNLAAETSTGVSQVPALPEIVPALPEEVPSASTDVDPANTDSVDQAVRRPTVRRPTDVDAELLEIAITLSILDMNKTNQINN</sequence>
<dbReference type="PANTHER" id="PTHR47156">
    <property type="entry name" value="PROTEIN CBG20824"/>
    <property type="match status" value="1"/>
</dbReference>
<keyword evidence="3" id="KW-1185">Reference proteome</keyword>
<protein>
    <submittedName>
        <fullName evidence="2">Uncharacterized protein</fullName>
    </submittedName>
</protein>
<dbReference type="Proteomes" id="UP000008281">
    <property type="component" value="Unassembled WGS sequence"/>
</dbReference>
<reference evidence="2" key="1">
    <citation type="submission" date="2007-07" db="EMBL/GenBank/DDBJ databases">
        <title>PCAP assembly of the Caenorhabditis remanei genome.</title>
        <authorList>
            <consortium name="The Caenorhabditis remanei Sequencing Consortium"/>
            <person name="Wilson R.K."/>
        </authorList>
    </citation>
    <scope>NUCLEOTIDE SEQUENCE [LARGE SCALE GENOMIC DNA]</scope>
    <source>
        <strain evidence="2">PB4641</strain>
    </source>
</reference>
<accession>E3MPV1</accession>
<evidence type="ECO:0000256" key="1">
    <source>
        <dbReference type="SAM" id="MobiDB-lite"/>
    </source>
</evidence>
<gene>
    <name evidence="2" type="ORF">CRE_12029</name>
</gene>
<feature type="compositionally biased region" description="Low complexity" evidence="1">
    <location>
        <begin position="137"/>
        <end position="146"/>
    </location>
</feature>
<evidence type="ECO:0000313" key="3">
    <source>
        <dbReference type="Proteomes" id="UP000008281"/>
    </source>
</evidence>
<dbReference type="OrthoDB" id="5875010at2759"/>
<dbReference type="HOGENOM" id="CLU_1090866_0_0_1"/>
<dbReference type="EMBL" id="DS268464">
    <property type="protein sequence ID" value="EFP06661.1"/>
    <property type="molecule type" value="Genomic_DNA"/>
</dbReference>
<dbReference type="PANTHER" id="PTHR47156:SF10">
    <property type="entry name" value="E3 UBIQUITIN-PROTEIN LIGASE TRIM-21-RELATED"/>
    <property type="match status" value="1"/>
</dbReference>
<name>E3MPV1_CAERE</name>
<feature type="region of interest" description="Disordered" evidence="1">
    <location>
        <begin position="50"/>
        <end position="105"/>
    </location>
</feature>
<dbReference type="InParanoid" id="E3MPV1"/>
<feature type="compositionally biased region" description="Polar residues" evidence="1">
    <location>
        <begin position="84"/>
        <end position="96"/>
    </location>
</feature>
<evidence type="ECO:0000313" key="2">
    <source>
        <dbReference type="EMBL" id="EFP06661.1"/>
    </source>
</evidence>
<dbReference type="InterPro" id="IPR052667">
    <property type="entry name" value="E3_ubiquitin-ligase_RING"/>
</dbReference>
<feature type="compositionally biased region" description="Basic and acidic residues" evidence="1">
    <location>
        <begin position="150"/>
        <end position="165"/>
    </location>
</feature>
<proteinExistence type="predicted"/>
<dbReference type="OMA" id="NRDPAHE"/>
<dbReference type="Gene3D" id="3.30.40.10">
    <property type="entry name" value="Zinc/RING finger domain, C3HC4 (zinc finger)"/>
    <property type="match status" value="1"/>
</dbReference>